<accession>A0A3N0APY0</accession>
<keyword evidence="1" id="KW-0472">Membrane</keyword>
<evidence type="ECO:0000313" key="2">
    <source>
        <dbReference type="EMBL" id="RNL36863.1"/>
    </source>
</evidence>
<name>A0A3N0APY0_9ACTN</name>
<proteinExistence type="predicted"/>
<feature type="transmembrane region" description="Helical" evidence="1">
    <location>
        <begin position="110"/>
        <end position="132"/>
    </location>
</feature>
<comment type="caution">
    <text evidence="2">The sequence shown here is derived from an EMBL/GenBank/DDBJ whole genome shotgun (WGS) entry which is preliminary data.</text>
</comment>
<evidence type="ECO:0000313" key="3">
    <source>
        <dbReference type="Proteomes" id="UP000278327"/>
    </source>
</evidence>
<gene>
    <name evidence="2" type="ORF">DMP10_09920</name>
</gene>
<keyword evidence="1" id="KW-1133">Transmembrane helix</keyword>
<keyword evidence="1" id="KW-0812">Transmembrane</keyword>
<evidence type="ECO:0000256" key="1">
    <source>
        <dbReference type="SAM" id="Phobius"/>
    </source>
</evidence>
<dbReference type="AlphaFoldDB" id="A0A3N0APY0"/>
<keyword evidence="3" id="KW-1185">Reference proteome</keyword>
<protein>
    <submittedName>
        <fullName evidence="2">Uncharacterized protein</fullName>
    </submittedName>
</protein>
<organism evidence="2 3">
    <name type="scientific">Adlercreutzia equolifaciens subsp. celatus DSM 18785</name>
    <dbReference type="NCBI Taxonomy" id="1121021"/>
    <lineage>
        <taxon>Bacteria</taxon>
        <taxon>Bacillati</taxon>
        <taxon>Actinomycetota</taxon>
        <taxon>Coriobacteriia</taxon>
        <taxon>Eggerthellales</taxon>
        <taxon>Eggerthellaceae</taxon>
        <taxon>Adlercreutzia</taxon>
    </lineage>
</organism>
<feature type="transmembrane region" description="Helical" evidence="1">
    <location>
        <begin position="39"/>
        <end position="59"/>
    </location>
</feature>
<dbReference type="Proteomes" id="UP000278327">
    <property type="component" value="Unassembled WGS sequence"/>
</dbReference>
<sequence>MVVARVFPVVNLASVFLWSRLVDTHARAMLNFYGHKNSSIYVALPSVGALLLLDALAGCRRSVRSALLCIVALLQCLISYSATSIAKLFVLAALMAVAQFRGVRPFMSGLGRLGTCGILSLLACAGGVLLAADRGVQGKTLTFAGAHLYLGQHAGPYGRQAPAGRIRFLDSVQHRGTGYSVQRPLPTASSCICG</sequence>
<reference evidence="2 3" key="1">
    <citation type="journal article" date="2019" name="Microbiol. Resour. Announc.">
        <title>Draft Genome Sequences of Type Strains of Gordonibacter faecihominis, Paraeggerthella hongkongensis, Parvibacter caecicola,Slackia equolifaciens, Slackia faecicanis, and Slackia isoflavoniconvertens.</title>
        <authorList>
            <person name="Danylec N."/>
            <person name="Stoll D.A."/>
            <person name="Dotsch A."/>
            <person name="Huch M."/>
        </authorList>
    </citation>
    <scope>NUCLEOTIDE SEQUENCE [LARGE SCALE GENOMIC DNA]</scope>
    <source>
        <strain evidence="2 3">DSM 18785</strain>
    </source>
</reference>
<feature type="transmembrane region" description="Helical" evidence="1">
    <location>
        <begin position="66"/>
        <end position="98"/>
    </location>
</feature>
<dbReference type="EMBL" id="QICA01000018">
    <property type="protein sequence ID" value="RNL36863.1"/>
    <property type="molecule type" value="Genomic_DNA"/>
</dbReference>